<dbReference type="AlphaFoldDB" id="A0A5D2GRV9"/>
<dbReference type="EMBL" id="CM017692">
    <property type="protein sequence ID" value="TYH19929.1"/>
    <property type="molecule type" value="Genomic_DNA"/>
</dbReference>
<reference evidence="1 2" key="1">
    <citation type="submission" date="2019-06" db="EMBL/GenBank/DDBJ databases">
        <title>WGS assembly of Gossypium darwinii.</title>
        <authorList>
            <person name="Chen Z.J."/>
            <person name="Sreedasyam A."/>
            <person name="Ando A."/>
            <person name="Song Q."/>
            <person name="De L."/>
            <person name="Hulse-Kemp A."/>
            <person name="Ding M."/>
            <person name="Ye W."/>
            <person name="Kirkbride R."/>
            <person name="Jenkins J."/>
            <person name="Plott C."/>
            <person name="Lovell J."/>
            <person name="Lin Y.-M."/>
            <person name="Vaughn R."/>
            <person name="Liu B."/>
            <person name="Li W."/>
            <person name="Simpson S."/>
            <person name="Scheffler B."/>
            <person name="Saski C."/>
            <person name="Grover C."/>
            <person name="Hu G."/>
            <person name="Conover J."/>
            <person name="Carlson J."/>
            <person name="Shu S."/>
            <person name="Boston L."/>
            <person name="Williams M."/>
            <person name="Peterson D."/>
            <person name="Mcgee K."/>
            <person name="Jones D."/>
            <person name="Wendel J."/>
            <person name="Stelly D."/>
            <person name="Grimwood J."/>
            <person name="Schmutz J."/>
        </authorList>
    </citation>
    <scope>NUCLEOTIDE SEQUENCE [LARGE SCALE GENOMIC DNA]</scope>
    <source>
        <strain evidence="1">1808015.09</strain>
    </source>
</reference>
<evidence type="ECO:0000313" key="1">
    <source>
        <dbReference type="EMBL" id="TYH19929.1"/>
    </source>
</evidence>
<name>A0A5D2GRV9_GOSDA</name>
<proteinExistence type="predicted"/>
<dbReference type="Proteomes" id="UP000323506">
    <property type="component" value="Chromosome A05"/>
</dbReference>
<gene>
    <name evidence="1" type="ORF">ES288_A05G391000v1</name>
</gene>
<accession>A0A5D2GRV9</accession>
<evidence type="ECO:0000313" key="2">
    <source>
        <dbReference type="Proteomes" id="UP000323506"/>
    </source>
</evidence>
<sequence length="62" mass="6982">MPIKGTCEKSGGDEGWCTLMALIGELDRRSPNLLEPVAARGERTLADNFSFRPTRWYPGKWV</sequence>
<protein>
    <submittedName>
        <fullName evidence="1">Uncharacterized protein</fullName>
    </submittedName>
</protein>
<organism evidence="1 2">
    <name type="scientific">Gossypium darwinii</name>
    <name type="common">Darwin's cotton</name>
    <name type="synonym">Gossypium barbadense var. darwinii</name>
    <dbReference type="NCBI Taxonomy" id="34276"/>
    <lineage>
        <taxon>Eukaryota</taxon>
        <taxon>Viridiplantae</taxon>
        <taxon>Streptophyta</taxon>
        <taxon>Embryophyta</taxon>
        <taxon>Tracheophyta</taxon>
        <taxon>Spermatophyta</taxon>
        <taxon>Magnoliopsida</taxon>
        <taxon>eudicotyledons</taxon>
        <taxon>Gunneridae</taxon>
        <taxon>Pentapetalae</taxon>
        <taxon>rosids</taxon>
        <taxon>malvids</taxon>
        <taxon>Malvales</taxon>
        <taxon>Malvaceae</taxon>
        <taxon>Malvoideae</taxon>
        <taxon>Gossypium</taxon>
    </lineage>
</organism>
<keyword evidence="2" id="KW-1185">Reference proteome</keyword>